<accession>A0A1V1FL31</accession>
<evidence type="ECO:0008006" key="3">
    <source>
        <dbReference type="Google" id="ProtNLM"/>
    </source>
</evidence>
<protein>
    <recommendedName>
        <fullName evidence="3">Endonuclease</fullName>
    </recommendedName>
</protein>
<reference evidence="1 2" key="1">
    <citation type="journal article" date="2017" name="Microbes Environ.">
        <title>Discovery and Complete Genome Sequence of a Bacteriophage from an Obligate Intracellular Symbiont of a Cellulolytic Protist in the Termite Gut.</title>
        <authorList>
            <person name="Pramono A.K."/>
            <person name="Kuwahara H."/>
            <person name="Itoh T."/>
            <person name="Toyoda A."/>
            <person name="Yamada A."/>
            <person name="Hongoh Y."/>
        </authorList>
    </citation>
    <scope>NUCLEOTIDE SEQUENCE [LARGE SCALE GENOMIC DNA]</scope>
    <source>
        <strain evidence="1">ProJPt-Bp1</strain>
    </source>
</reference>
<keyword evidence="2" id="KW-1185">Reference proteome</keyword>
<dbReference type="Proteomes" id="UP000222295">
    <property type="component" value="Segment"/>
</dbReference>
<dbReference type="Pfam" id="PF06356">
    <property type="entry name" value="DUF1064"/>
    <property type="match status" value="1"/>
</dbReference>
<name>A0A1V1FL31_9CAUD</name>
<sequence>MDGFTWDNKKYMPITYTPDIIVIKNNINYIIECKGYATEVFMIKKKLFMNYLCINGMTNYKYIIIKNEKDLVNMLNIIEEGNHVDKERPIRNRLLRSNRTRK</sequence>
<dbReference type="EMBL" id="AP017903">
    <property type="protein sequence ID" value="BAX03457.1"/>
    <property type="molecule type" value="Genomic_DNA"/>
</dbReference>
<dbReference type="GeneID" id="65105614"/>
<evidence type="ECO:0000313" key="2">
    <source>
        <dbReference type="Proteomes" id="UP000222295"/>
    </source>
</evidence>
<proteinExistence type="predicted"/>
<dbReference type="RefSeq" id="YP_010088180.1">
    <property type="nucleotide sequence ID" value="NC_055706.1"/>
</dbReference>
<dbReference type="InterPro" id="IPR009414">
    <property type="entry name" value="DUF1064"/>
</dbReference>
<organism evidence="1 2">
    <name type="scientific">Azobacteroides phage ProJPt-Bp1</name>
    <dbReference type="NCBI Taxonomy" id="1920526"/>
    <lineage>
        <taxon>Viruses</taxon>
        <taxon>Duplodnaviria</taxon>
        <taxon>Heunggongvirae</taxon>
        <taxon>Uroviricota</taxon>
        <taxon>Caudoviricetes</taxon>
        <taxon>Crassvirales</taxon>
        <taxon>Suoliviridae</taxon>
        <taxon>Dechshavirus</taxon>
        <taxon>Dechshavirus japanensis</taxon>
    </lineage>
</organism>
<evidence type="ECO:0000313" key="1">
    <source>
        <dbReference type="EMBL" id="BAX03457.1"/>
    </source>
</evidence>
<dbReference type="KEGG" id="vg:65105614"/>